<dbReference type="EMBL" id="HBFA01001485">
    <property type="protein sequence ID" value="CAD8648753.1"/>
    <property type="molecule type" value="Transcribed_RNA"/>
</dbReference>
<dbReference type="PROSITE" id="PS50096">
    <property type="entry name" value="IQ"/>
    <property type="match status" value="1"/>
</dbReference>
<dbReference type="AlphaFoldDB" id="A0A7S0MRA8"/>
<accession>A0A7S0MRA8</accession>
<dbReference type="CDD" id="cd23767">
    <property type="entry name" value="IQCD"/>
    <property type="match status" value="1"/>
</dbReference>
<gene>
    <name evidence="1" type="ORF">POBO1169_LOCUS716</name>
</gene>
<name>A0A7S0MRA8_9CHLO</name>
<dbReference type="SMART" id="SM00015">
    <property type="entry name" value="IQ"/>
    <property type="match status" value="2"/>
</dbReference>
<dbReference type="Pfam" id="PF00612">
    <property type="entry name" value="IQ"/>
    <property type="match status" value="1"/>
</dbReference>
<proteinExistence type="predicted"/>
<protein>
    <submittedName>
        <fullName evidence="1">Uncharacterized protein</fullName>
    </submittedName>
</protein>
<dbReference type="PANTHER" id="PTHR33504">
    <property type="entry name" value="NADH DEHYDROGENASE (UBIQUINONE) 1 BETA SUBCOMPLEX, 4"/>
    <property type="match status" value="1"/>
</dbReference>
<dbReference type="InterPro" id="IPR000048">
    <property type="entry name" value="IQ_motif_EF-hand-BS"/>
</dbReference>
<dbReference type="PANTHER" id="PTHR33504:SF2">
    <property type="entry name" value="PROTEIN MFI"/>
    <property type="match status" value="1"/>
</dbReference>
<organism evidence="1">
    <name type="scientific">Pyramimonas obovata</name>
    <dbReference type="NCBI Taxonomy" id="1411642"/>
    <lineage>
        <taxon>Eukaryota</taxon>
        <taxon>Viridiplantae</taxon>
        <taxon>Chlorophyta</taxon>
        <taxon>Pyramimonadophyceae</taxon>
        <taxon>Pyramimonadales</taxon>
        <taxon>Pyramimonadaceae</taxon>
        <taxon>Pyramimonas</taxon>
        <taxon>Pyramimonas incertae sedis</taxon>
    </lineage>
</organism>
<evidence type="ECO:0000313" key="1">
    <source>
        <dbReference type="EMBL" id="CAD8648753.1"/>
    </source>
</evidence>
<sequence length="357" mass="41274">MDSGSDFENWTATKIQSTFRGYQCRKELRAQHGAAAHIQRQWDVHQQHEDGSVLSEDQATRIIQRAWRRFSSIKIYRYYRDMINFRERGDPAQLLRAINPREAMLLDAATGCHLRFRLGGLTFPPIIYYKIFTHRPVTDICAFGPRDYCREVTLAPKNLHSHEIPGVQNFLQDRSGWYQRVENNGWRPLSEHVLVDIDPVTFISAAKRRPFHHNPSVRKEDALLRRKQRQREWMAKMYAEGKGSVDPSVDPMARAALLQQMHEDDLDEDDRELLQWSAALDFAAYQEDWQTRATSTWSEAAMPLPHDFFDAVEEIPEIPIDGYDASHFGSGAEGMYNMYGGSLGSMAVMRGEYEEMG</sequence>
<reference evidence="1" key="1">
    <citation type="submission" date="2021-01" db="EMBL/GenBank/DDBJ databases">
        <authorList>
            <person name="Corre E."/>
            <person name="Pelletier E."/>
            <person name="Niang G."/>
            <person name="Scheremetjew M."/>
            <person name="Finn R."/>
            <person name="Kale V."/>
            <person name="Holt S."/>
            <person name="Cochrane G."/>
            <person name="Meng A."/>
            <person name="Brown T."/>
            <person name="Cohen L."/>
        </authorList>
    </citation>
    <scope>NUCLEOTIDE SEQUENCE</scope>
    <source>
        <strain evidence="1">CCMP722</strain>
    </source>
</reference>
<dbReference type="Gene3D" id="1.20.5.190">
    <property type="match status" value="1"/>
</dbReference>